<dbReference type="InParanoid" id="A0A3Q3GQF7"/>
<dbReference type="Ensembl" id="ENSLBET00000037893.1">
    <property type="protein sequence ID" value="ENSLBEP00000036372.1"/>
    <property type="gene ID" value="ENSLBEG00000027210.1"/>
</dbReference>
<dbReference type="STRING" id="56723.ENSLBEP00000036372"/>
<evidence type="ECO:0008006" key="4">
    <source>
        <dbReference type="Google" id="ProtNLM"/>
    </source>
</evidence>
<dbReference type="Gene3D" id="3.30.250.20">
    <property type="entry name" value="L1 transposable element, C-terminal domain"/>
    <property type="match status" value="1"/>
</dbReference>
<proteinExistence type="predicted"/>
<dbReference type="AlphaFoldDB" id="A0A3Q3GQF7"/>
<accession>A0A3Q3GQF7</accession>
<evidence type="ECO:0000313" key="2">
    <source>
        <dbReference type="Ensembl" id="ENSLBEP00000036372.1"/>
    </source>
</evidence>
<dbReference type="InterPro" id="IPR042566">
    <property type="entry name" value="L1_C"/>
</dbReference>
<dbReference type="GeneTree" id="ENSGT01030000234923"/>
<reference evidence="2" key="2">
    <citation type="submission" date="2025-09" db="UniProtKB">
        <authorList>
            <consortium name="Ensembl"/>
        </authorList>
    </citation>
    <scope>IDENTIFICATION</scope>
</reference>
<dbReference type="Gene3D" id="1.20.5.340">
    <property type="match status" value="1"/>
</dbReference>
<feature type="region of interest" description="Disordered" evidence="1">
    <location>
        <begin position="1"/>
        <end position="32"/>
    </location>
</feature>
<dbReference type="InterPro" id="IPR004244">
    <property type="entry name" value="Transposase_22"/>
</dbReference>
<reference evidence="2" key="1">
    <citation type="submission" date="2025-08" db="UniProtKB">
        <authorList>
            <consortium name="Ensembl"/>
        </authorList>
    </citation>
    <scope>IDENTIFICATION</scope>
</reference>
<feature type="compositionally biased region" description="Basic and acidic residues" evidence="1">
    <location>
        <begin position="1"/>
        <end position="12"/>
    </location>
</feature>
<dbReference type="Proteomes" id="UP000261660">
    <property type="component" value="Unplaced"/>
</dbReference>
<evidence type="ECO:0000313" key="3">
    <source>
        <dbReference type="Proteomes" id="UP000261660"/>
    </source>
</evidence>
<sequence length="212" mass="24490">GNQKTRGRESQLESRSTGEQVNELEHRVSSNEDDITDLARRVKVLEKENTDLKARVEDAENRSRRSNLRFIGIPERVKRISPPVIERCHRTAVKDNSRAKGPRPILVKLHYFQDKMKIMKLSREKKEPPQYKGARVYIYPDFSAGLIQRLRGFDAVKKKLRDRDIKYALIFPCTLRVVRAGKTLFLRTPDEAETFFGELSSIDSSIDSDMTA</sequence>
<protein>
    <recommendedName>
        <fullName evidence="4">L1 transposable element RRM domain-containing protein</fullName>
    </recommendedName>
</protein>
<name>A0A3Q3GQF7_9LABR</name>
<dbReference type="PANTHER" id="PTHR11505">
    <property type="entry name" value="L1 TRANSPOSABLE ELEMENT-RELATED"/>
    <property type="match status" value="1"/>
</dbReference>
<organism evidence="2 3">
    <name type="scientific">Labrus bergylta</name>
    <name type="common">ballan wrasse</name>
    <dbReference type="NCBI Taxonomy" id="56723"/>
    <lineage>
        <taxon>Eukaryota</taxon>
        <taxon>Metazoa</taxon>
        <taxon>Chordata</taxon>
        <taxon>Craniata</taxon>
        <taxon>Vertebrata</taxon>
        <taxon>Euteleostomi</taxon>
        <taxon>Actinopterygii</taxon>
        <taxon>Neopterygii</taxon>
        <taxon>Teleostei</taxon>
        <taxon>Neoteleostei</taxon>
        <taxon>Acanthomorphata</taxon>
        <taxon>Eupercaria</taxon>
        <taxon>Labriformes</taxon>
        <taxon>Labridae</taxon>
        <taxon>Labrus</taxon>
    </lineage>
</organism>
<dbReference type="SUPFAM" id="SSF90257">
    <property type="entry name" value="Myosin rod fragments"/>
    <property type="match status" value="1"/>
</dbReference>
<keyword evidence="3" id="KW-1185">Reference proteome</keyword>
<evidence type="ECO:0000256" key="1">
    <source>
        <dbReference type="SAM" id="MobiDB-lite"/>
    </source>
</evidence>